<gene>
    <name evidence="1" type="ORF">H2198_010261</name>
</gene>
<evidence type="ECO:0000313" key="1">
    <source>
        <dbReference type="EMBL" id="KAJ9650434.1"/>
    </source>
</evidence>
<protein>
    <submittedName>
        <fullName evidence="1">Uncharacterized protein</fullName>
    </submittedName>
</protein>
<accession>A0ACC2ZS58</accession>
<reference evidence="1" key="1">
    <citation type="submission" date="2022-10" db="EMBL/GenBank/DDBJ databases">
        <title>Culturing micro-colonial fungi from biological soil crusts in the Mojave desert and describing Neophaeococcomyces mojavensis, and introducing the new genera and species Taxawa tesnikishii.</title>
        <authorList>
            <person name="Kurbessoian T."/>
            <person name="Stajich J.E."/>
        </authorList>
    </citation>
    <scope>NUCLEOTIDE SEQUENCE</scope>
    <source>
        <strain evidence="1">JES_112</strain>
    </source>
</reference>
<evidence type="ECO:0000313" key="2">
    <source>
        <dbReference type="Proteomes" id="UP001172386"/>
    </source>
</evidence>
<organism evidence="1 2">
    <name type="scientific">Neophaeococcomyces mojaviensis</name>
    <dbReference type="NCBI Taxonomy" id="3383035"/>
    <lineage>
        <taxon>Eukaryota</taxon>
        <taxon>Fungi</taxon>
        <taxon>Dikarya</taxon>
        <taxon>Ascomycota</taxon>
        <taxon>Pezizomycotina</taxon>
        <taxon>Eurotiomycetes</taxon>
        <taxon>Chaetothyriomycetidae</taxon>
        <taxon>Chaetothyriales</taxon>
        <taxon>Chaetothyriales incertae sedis</taxon>
        <taxon>Neophaeococcomyces</taxon>
    </lineage>
</organism>
<dbReference type="Proteomes" id="UP001172386">
    <property type="component" value="Unassembled WGS sequence"/>
</dbReference>
<sequence>MNHIFTNRQFMSITTSDTSMMTMAPSTNLQNPMATITPCPASKFMENPYCSYLNIFLFTLYIVLAAIGVSFAAWAVFQYLRIEYNYAIQCNKEDRVRRERQRERERRDQARTLARDLETGLAQSTTQFESQPLLAGDSTNYGAITTTTLPRQRQRGVGFAAIGATERGTIARRRRRRESSLSRVMEVEVREEESDGERGNLGGEMRFETL</sequence>
<name>A0ACC2ZS58_9EURO</name>
<keyword evidence="2" id="KW-1185">Reference proteome</keyword>
<comment type="caution">
    <text evidence="1">The sequence shown here is derived from an EMBL/GenBank/DDBJ whole genome shotgun (WGS) entry which is preliminary data.</text>
</comment>
<proteinExistence type="predicted"/>
<dbReference type="EMBL" id="JAPDRQ010000342">
    <property type="protein sequence ID" value="KAJ9650434.1"/>
    <property type="molecule type" value="Genomic_DNA"/>
</dbReference>